<dbReference type="Pfam" id="PF00528">
    <property type="entry name" value="BPD_transp_1"/>
    <property type="match status" value="1"/>
</dbReference>
<evidence type="ECO:0000256" key="7">
    <source>
        <dbReference type="RuleBase" id="RU363032"/>
    </source>
</evidence>
<evidence type="ECO:0000313" key="9">
    <source>
        <dbReference type="EMBL" id="MCM3714451.1"/>
    </source>
</evidence>
<dbReference type="GO" id="GO:0055085">
    <property type="term" value="P:transmembrane transport"/>
    <property type="evidence" value="ECO:0007669"/>
    <property type="project" value="InterPro"/>
</dbReference>
<dbReference type="SUPFAM" id="SSF161098">
    <property type="entry name" value="MetI-like"/>
    <property type="match status" value="1"/>
</dbReference>
<evidence type="ECO:0000259" key="8">
    <source>
        <dbReference type="PROSITE" id="PS50928"/>
    </source>
</evidence>
<evidence type="ECO:0000313" key="10">
    <source>
        <dbReference type="Proteomes" id="UP001139179"/>
    </source>
</evidence>
<dbReference type="InterPro" id="IPR000515">
    <property type="entry name" value="MetI-like"/>
</dbReference>
<comment type="similarity">
    <text evidence="7">Belongs to the binding-protein-dependent transport system permease family.</text>
</comment>
<dbReference type="PROSITE" id="PS50928">
    <property type="entry name" value="ABC_TM1"/>
    <property type="match status" value="1"/>
</dbReference>
<sequence length="288" mass="32737">MVKPKPWVLILFALPTVLFYWYFFISPLGSTIYNSFFEWNGLSDKTFIFLENYIALAQDKIFYRALLNTFYWVFLVLLIQIPVGFLLAYFLYTKVAGFKFLRTVYFFPVVTSTVAIALVFSFIYEPTFGILNTILHQVGLGNLATAWLSNPATAMTAVSVPFIWSYIGLTMVIIYSGLQSMPEEMLEAAELDGVNFFQRIYYIILPSIKSVMVVSLVLGISYAFKQFDYVLLLTNGGPIHRTEVTGTYMYNQGFQNMNYGFGNAIAVTMTVIVLIISFSINKAMTSKD</sequence>
<gene>
    <name evidence="9" type="ORF">M3202_10165</name>
</gene>
<feature type="domain" description="ABC transmembrane type-1" evidence="8">
    <location>
        <begin position="66"/>
        <end position="280"/>
    </location>
</feature>
<dbReference type="PANTHER" id="PTHR30193">
    <property type="entry name" value="ABC TRANSPORTER PERMEASE PROTEIN"/>
    <property type="match status" value="1"/>
</dbReference>
<proteinExistence type="inferred from homology"/>
<dbReference type="InterPro" id="IPR035906">
    <property type="entry name" value="MetI-like_sf"/>
</dbReference>
<dbReference type="InterPro" id="IPR051393">
    <property type="entry name" value="ABC_transporter_permease"/>
</dbReference>
<dbReference type="AlphaFoldDB" id="A0A9X2DPS8"/>
<keyword evidence="10" id="KW-1185">Reference proteome</keyword>
<feature type="transmembrane region" description="Helical" evidence="7">
    <location>
        <begin position="259"/>
        <end position="280"/>
    </location>
</feature>
<evidence type="ECO:0000256" key="1">
    <source>
        <dbReference type="ARBA" id="ARBA00004651"/>
    </source>
</evidence>
<feature type="transmembrane region" description="Helical" evidence="7">
    <location>
        <begin position="199"/>
        <end position="224"/>
    </location>
</feature>
<feature type="transmembrane region" description="Helical" evidence="7">
    <location>
        <begin position="157"/>
        <end position="178"/>
    </location>
</feature>
<dbReference type="RefSeq" id="WP_251223231.1">
    <property type="nucleotide sequence ID" value="NZ_JAMBOL010000007.1"/>
</dbReference>
<dbReference type="GO" id="GO:0005886">
    <property type="term" value="C:plasma membrane"/>
    <property type="evidence" value="ECO:0007669"/>
    <property type="project" value="UniProtKB-SubCell"/>
</dbReference>
<accession>A0A9X2DPS8</accession>
<dbReference type="Gene3D" id="1.10.3720.10">
    <property type="entry name" value="MetI-like"/>
    <property type="match status" value="1"/>
</dbReference>
<dbReference type="CDD" id="cd06261">
    <property type="entry name" value="TM_PBP2"/>
    <property type="match status" value="1"/>
</dbReference>
<evidence type="ECO:0000256" key="3">
    <source>
        <dbReference type="ARBA" id="ARBA00022475"/>
    </source>
</evidence>
<keyword evidence="6 7" id="KW-0472">Membrane</keyword>
<name>A0A9X2DPS8_9BACI</name>
<evidence type="ECO:0000256" key="5">
    <source>
        <dbReference type="ARBA" id="ARBA00022989"/>
    </source>
</evidence>
<keyword evidence="5 7" id="KW-1133">Transmembrane helix</keyword>
<reference evidence="9" key="1">
    <citation type="submission" date="2022-05" db="EMBL/GenBank/DDBJ databases">
        <title>Comparative Genomics of Spacecraft Associated Microbes.</title>
        <authorList>
            <person name="Tran M.T."/>
            <person name="Wright A."/>
            <person name="Seuylemezian A."/>
            <person name="Eisen J."/>
            <person name="Coil D."/>
        </authorList>
    </citation>
    <scope>NUCLEOTIDE SEQUENCE</scope>
    <source>
        <strain evidence="9">214.1.1</strain>
    </source>
</reference>
<evidence type="ECO:0000256" key="4">
    <source>
        <dbReference type="ARBA" id="ARBA00022692"/>
    </source>
</evidence>
<protein>
    <submittedName>
        <fullName evidence="9">Sugar ABC transporter permease</fullName>
    </submittedName>
</protein>
<comment type="caution">
    <text evidence="9">The sequence shown here is derived from an EMBL/GenBank/DDBJ whole genome shotgun (WGS) entry which is preliminary data.</text>
</comment>
<feature type="transmembrane region" description="Helical" evidence="7">
    <location>
        <begin position="7"/>
        <end position="25"/>
    </location>
</feature>
<evidence type="ECO:0000256" key="6">
    <source>
        <dbReference type="ARBA" id="ARBA00023136"/>
    </source>
</evidence>
<keyword evidence="3" id="KW-1003">Cell membrane</keyword>
<feature type="transmembrane region" description="Helical" evidence="7">
    <location>
        <begin position="104"/>
        <end position="124"/>
    </location>
</feature>
<dbReference type="PANTHER" id="PTHR30193:SF37">
    <property type="entry name" value="INNER MEMBRANE ABC TRANSPORTER PERMEASE PROTEIN YCJO"/>
    <property type="match status" value="1"/>
</dbReference>
<keyword evidence="4 7" id="KW-0812">Transmembrane</keyword>
<comment type="subcellular location">
    <subcellularLocation>
        <location evidence="1 7">Cell membrane</location>
        <topology evidence="1 7">Multi-pass membrane protein</topology>
    </subcellularLocation>
</comment>
<dbReference type="Proteomes" id="UP001139179">
    <property type="component" value="Unassembled WGS sequence"/>
</dbReference>
<dbReference type="EMBL" id="JAMBOL010000007">
    <property type="protein sequence ID" value="MCM3714451.1"/>
    <property type="molecule type" value="Genomic_DNA"/>
</dbReference>
<organism evidence="9 10">
    <name type="scientific">Halalkalibacter oceani</name>
    <dbReference type="NCBI Taxonomy" id="1653776"/>
    <lineage>
        <taxon>Bacteria</taxon>
        <taxon>Bacillati</taxon>
        <taxon>Bacillota</taxon>
        <taxon>Bacilli</taxon>
        <taxon>Bacillales</taxon>
        <taxon>Bacillaceae</taxon>
        <taxon>Halalkalibacter</taxon>
    </lineage>
</organism>
<keyword evidence="2 7" id="KW-0813">Transport</keyword>
<feature type="transmembrane region" description="Helical" evidence="7">
    <location>
        <begin position="70"/>
        <end position="92"/>
    </location>
</feature>
<evidence type="ECO:0000256" key="2">
    <source>
        <dbReference type="ARBA" id="ARBA00022448"/>
    </source>
</evidence>